<dbReference type="OrthoDB" id="9806974at2"/>
<dbReference type="STRING" id="1560201.NG42_09555"/>
<dbReference type="PATRIC" id="fig|1560201.3.peg.2039"/>
<accession>A0A0L7T4J5</accession>
<evidence type="ECO:0000313" key="6">
    <source>
        <dbReference type="Proteomes" id="UP000037088"/>
    </source>
</evidence>
<evidence type="ECO:0000313" key="4">
    <source>
        <dbReference type="EMBL" id="KOC94736.1"/>
    </source>
</evidence>
<name>A0A0L7T4J5_9GAMM</name>
<evidence type="ECO:0000313" key="5">
    <source>
        <dbReference type="Proteomes" id="UP000036851"/>
    </source>
</evidence>
<dbReference type="GO" id="GO:0016491">
    <property type="term" value="F:oxidoreductase activity"/>
    <property type="evidence" value="ECO:0007669"/>
    <property type="project" value="UniProtKB-KW"/>
</dbReference>
<proteinExistence type="inferred from homology"/>
<dbReference type="InterPro" id="IPR036291">
    <property type="entry name" value="NAD(P)-bd_dom_sf"/>
</dbReference>
<evidence type="ECO:0000256" key="1">
    <source>
        <dbReference type="ARBA" id="ARBA00006484"/>
    </source>
</evidence>
<organism evidence="3 6">
    <name type="scientific">Winslowiella iniecta</name>
    <dbReference type="NCBI Taxonomy" id="1560201"/>
    <lineage>
        <taxon>Bacteria</taxon>
        <taxon>Pseudomonadati</taxon>
        <taxon>Pseudomonadota</taxon>
        <taxon>Gammaproteobacteria</taxon>
        <taxon>Enterobacterales</taxon>
        <taxon>Erwiniaceae</taxon>
        <taxon>Winslowiella</taxon>
    </lineage>
</organism>
<dbReference type="Pfam" id="PF00106">
    <property type="entry name" value="adh_short"/>
    <property type="match status" value="1"/>
</dbReference>
<sequence>MKNFLSIGTGPGMGYETAARFAREGFRIILSARNAEKSEELSRKLKDQGFSVECRRVDASSAESIADLMSEVQQQFGDIDVIHYNAAAMRQDTIDSQPAKSFNEDLAVNIGGALAATKMAAAEMSTRKNGTILLTGGGFALAPHPEFISLSIGKAGIRSLVMGLFEPLKKDNVHIATVTVSASVTADSKEARDVGELFWQLHSQPADQWTFEMNYSA</sequence>
<dbReference type="InterPro" id="IPR002347">
    <property type="entry name" value="SDR_fam"/>
</dbReference>
<evidence type="ECO:0000313" key="3">
    <source>
        <dbReference type="EMBL" id="KOC90302.1"/>
    </source>
</evidence>
<dbReference type="EMBL" id="JRXE01000011">
    <property type="protein sequence ID" value="KOC90302.1"/>
    <property type="molecule type" value="Genomic_DNA"/>
</dbReference>
<keyword evidence="2" id="KW-0560">Oxidoreductase</keyword>
<dbReference type="PANTHER" id="PTHR43669">
    <property type="entry name" value="5-KETO-D-GLUCONATE 5-REDUCTASE"/>
    <property type="match status" value="1"/>
</dbReference>
<comment type="caution">
    <text evidence="3">The sequence shown here is derived from an EMBL/GenBank/DDBJ whole genome shotgun (WGS) entry which is preliminary data.</text>
</comment>
<keyword evidence="6" id="KW-1185">Reference proteome</keyword>
<dbReference type="Proteomes" id="UP000036851">
    <property type="component" value="Unassembled WGS sequence"/>
</dbReference>
<dbReference type="EMBL" id="JRXF01000003">
    <property type="protein sequence ID" value="KOC94736.1"/>
    <property type="molecule type" value="Genomic_DNA"/>
</dbReference>
<gene>
    <name evidence="3" type="ORF">NG42_09555</name>
    <name evidence="4" type="ORF">NG43_02785</name>
</gene>
<dbReference type="Proteomes" id="UP000037088">
    <property type="component" value="Unassembled WGS sequence"/>
</dbReference>
<comment type="similarity">
    <text evidence="1">Belongs to the short-chain dehydrogenases/reductases (SDR) family.</text>
</comment>
<dbReference type="AlphaFoldDB" id="A0A0L7T4J5"/>
<protein>
    <submittedName>
        <fullName evidence="3">Short-chain dehydrogenase</fullName>
    </submittedName>
</protein>
<dbReference type="SUPFAM" id="SSF51735">
    <property type="entry name" value="NAD(P)-binding Rossmann-fold domains"/>
    <property type="match status" value="1"/>
</dbReference>
<evidence type="ECO:0000256" key="2">
    <source>
        <dbReference type="ARBA" id="ARBA00023002"/>
    </source>
</evidence>
<dbReference type="Gene3D" id="3.40.50.720">
    <property type="entry name" value="NAD(P)-binding Rossmann-like Domain"/>
    <property type="match status" value="1"/>
</dbReference>
<dbReference type="RefSeq" id="WP_052899071.1">
    <property type="nucleotide sequence ID" value="NZ_JRXE01000011.1"/>
</dbReference>
<dbReference type="PANTHER" id="PTHR43669:SF3">
    <property type="entry name" value="ALCOHOL DEHYDROGENASE, PUTATIVE (AFU_ORTHOLOGUE AFUA_3G03445)-RELATED"/>
    <property type="match status" value="1"/>
</dbReference>
<reference evidence="5 6" key="1">
    <citation type="journal article" date="2015" name="Int. J. Syst. Evol. Microbiol.">
        <title>Erwinia iniecta sp. nov., isolated from Russian wheat aphids (Diuraphis noxia).</title>
        <authorList>
            <person name="Campillo T."/>
            <person name="Luna E."/>
            <person name="Portier P."/>
            <person name="Fischer-Le Saux M."/>
            <person name="Lapitan N."/>
            <person name="Tisserat N.A."/>
            <person name="Leach J.E."/>
        </authorList>
    </citation>
    <scope>NUCLEOTIDE SEQUENCE [LARGE SCALE GENOMIC DNA]</scope>
    <source>
        <strain evidence="3 6">B120</strain>
        <strain evidence="4 5">B149</strain>
    </source>
</reference>